<feature type="compositionally biased region" description="Basic and acidic residues" evidence="1">
    <location>
        <begin position="399"/>
        <end position="432"/>
    </location>
</feature>
<dbReference type="OrthoDB" id="2275777at2759"/>
<dbReference type="Proteomes" id="UP000646827">
    <property type="component" value="Unassembled WGS sequence"/>
</dbReference>
<evidence type="ECO:0000313" key="2">
    <source>
        <dbReference type="EMBL" id="KAG2227990.1"/>
    </source>
</evidence>
<feature type="compositionally biased region" description="Basic residues" evidence="1">
    <location>
        <begin position="671"/>
        <end position="696"/>
    </location>
</feature>
<comment type="caution">
    <text evidence="2">The sequence shown here is derived from an EMBL/GenBank/DDBJ whole genome shotgun (WGS) entry which is preliminary data.</text>
</comment>
<feature type="compositionally biased region" description="Polar residues" evidence="1">
    <location>
        <begin position="380"/>
        <end position="394"/>
    </location>
</feature>
<feature type="compositionally biased region" description="Pro residues" evidence="1">
    <location>
        <begin position="482"/>
        <end position="492"/>
    </location>
</feature>
<feature type="compositionally biased region" description="Low complexity" evidence="1">
    <location>
        <begin position="211"/>
        <end position="223"/>
    </location>
</feature>
<name>A0A8H7VP92_9FUNG</name>
<sequence>MPSNAEKLKSLCDETLTGFDGTIPYAYNGRPQFGTFQLPLEVVRHAPELQFDDSHMGSNWMAIPPVAKLNRQRLKIRHHVVDDPNFIPPKKNRQIVPPTRGGVKLRDVNTIIKEQEEIQGMSEEQIRRYRESKRHSSPQRRLHQQQQLLQQQKAVNPVQDILNEITAASVPRSTPPSSSTTNNNHHKNINSNSNNNNSQRNRGPLGHRATSSDSSSSSNSTPSRNHHTNNQNNSRGTTSTAASITKKSVSKIPSSTTTINSSKRKSQFVPDLLVTKIHLLDTNDIVETRKIAGLKRLASAIDMHRKQDNIVTKRPRLLLHLGTQQVVEEERKKIKIAPRDKIKTSKTPKTAAANNTDDVNFVPNIKATDTTPTTNSSTTGPKSNELSPKPTMTNGYKPDVIKDISEKRSSKSDSIVDNKKRESPLSKIEKSSTHRNSSSSNAEFLKSTRIPKRKPSSSLEDERPRSINTDRELEEGETISPSPSPREPPPTLIKPEHSSSPGVAVVSEDKEKERRKDRSLSPPPPPPPSSSSSTHNKERTSTSNGRSSSINSRATAVKREEERTSSSSSSKRSSRRNDDVDDRRRSDRRDNNNNNNNNSSSSSRLRTDDEDKKRRSDDRVRDRSVDDRKRHRRDSRQSSITSSERERQRRRSRSPPSTSKHSSSSLSRTYKNARSRSPRPAKSRSRSPRARSHSSTRRSSIERERRTSSSSSSTIITKEVEQQKPPAPIYKNATSSDSETEQQCKMYAFMFRKLATAYKHRGDPRTKEIIGLIDHMHAILNYVLSFYYQDKKPDKYQSLAHWESLYPFASIVMRNLQQKREMQLYAVCAHVLAMVRFYTFRRREMVANKKLEPLISDKPQEASPIKATVAHDAARGARQALTDFEEAYKLYKEGDKHMNQEQFKEQFPDTQKAACDKGEYGPGIVIGGEAGITIEPRYPFVPFAKLHHAAIVAKCVLHEYLQKNHLAYTPISDTDEFM</sequence>
<feature type="compositionally biased region" description="Polar residues" evidence="1">
    <location>
        <begin position="345"/>
        <end position="358"/>
    </location>
</feature>
<feature type="compositionally biased region" description="Low complexity" evidence="1">
    <location>
        <begin position="592"/>
        <end position="604"/>
    </location>
</feature>
<gene>
    <name evidence="2" type="ORF">INT45_012014</name>
</gene>
<feature type="compositionally biased region" description="Low complexity" evidence="1">
    <location>
        <begin position="654"/>
        <end position="668"/>
    </location>
</feature>
<keyword evidence="3" id="KW-1185">Reference proteome</keyword>
<proteinExistence type="predicted"/>
<feature type="compositionally biased region" description="Low complexity" evidence="1">
    <location>
        <begin position="237"/>
        <end position="252"/>
    </location>
</feature>
<feature type="compositionally biased region" description="Basic and acidic residues" evidence="1">
    <location>
        <begin position="507"/>
        <end position="519"/>
    </location>
</feature>
<feature type="compositionally biased region" description="Basic residues" evidence="1">
    <location>
        <begin position="130"/>
        <end position="143"/>
    </location>
</feature>
<feature type="region of interest" description="Disordered" evidence="1">
    <location>
        <begin position="166"/>
        <end position="265"/>
    </location>
</feature>
<reference evidence="2 3" key="1">
    <citation type="submission" date="2020-12" db="EMBL/GenBank/DDBJ databases">
        <title>Metabolic potential, ecology and presence of endohyphal bacteria is reflected in genomic diversity of Mucoromycotina.</title>
        <authorList>
            <person name="Muszewska A."/>
            <person name="Okrasinska A."/>
            <person name="Steczkiewicz K."/>
            <person name="Drgas O."/>
            <person name="Orlowska M."/>
            <person name="Perlinska-Lenart U."/>
            <person name="Aleksandrzak-Piekarczyk T."/>
            <person name="Szatraj K."/>
            <person name="Zielenkiewicz U."/>
            <person name="Pilsyk S."/>
            <person name="Malc E."/>
            <person name="Mieczkowski P."/>
            <person name="Kruszewska J.S."/>
            <person name="Biernat P."/>
            <person name="Pawlowska J."/>
        </authorList>
    </citation>
    <scope>NUCLEOTIDE SEQUENCE [LARGE SCALE GENOMIC DNA]</scope>
    <source>
        <strain evidence="2 3">CBS 142.35</strain>
    </source>
</reference>
<protein>
    <submittedName>
        <fullName evidence="2">Uncharacterized protein</fullName>
    </submittedName>
</protein>
<feature type="region of interest" description="Disordered" evidence="1">
    <location>
        <begin position="119"/>
        <end position="153"/>
    </location>
</feature>
<feature type="compositionally biased region" description="Basic and acidic residues" evidence="1">
    <location>
        <begin position="460"/>
        <end position="471"/>
    </location>
</feature>
<feature type="compositionally biased region" description="Low complexity" evidence="1">
    <location>
        <begin position="368"/>
        <end position="379"/>
    </location>
</feature>
<feature type="compositionally biased region" description="Basic and acidic residues" evidence="1">
    <location>
        <begin position="605"/>
        <end position="628"/>
    </location>
</feature>
<accession>A0A8H7VP92</accession>
<organism evidence="2 3">
    <name type="scientific">Circinella minor</name>
    <dbReference type="NCBI Taxonomy" id="1195481"/>
    <lineage>
        <taxon>Eukaryota</taxon>
        <taxon>Fungi</taxon>
        <taxon>Fungi incertae sedis</taxon>
        <taxon>Mucoromycota</taxon>
        <taxon>Mucoromycotina</taxon>
        <taxon>Mucoromycetes</taxon>
        <taxon>Mucorales</taxon>
        <taxon>Lichtheimiaceae</taxon>
        <taxon>Circinella</taxon>
    </lineage>
</organism>
<feature type="compositionally biased region" description="Low complexity" evidence="1">
    <location>
        <begin position="169"/>
        <end position="202"/>
    </location>
</feature>
<feature type="compositionally biased region" description="Basic and acidic residues" evidence="1">
    <location>
        <begin position="575"/>
        <end position="591"/>
    </location>
</feature>
<evidence type="ECO:0000256" key="1">
    <source>
        <dbReference type="SAM" id="MobiDB-lite"/>
    </source>
</evidence>
<dbReference type="EMBL" id="JAEPRB010000003">
    <property type="protein sequence ID" value="KAG2227990.1"/>
    <property type="molecule type" value="Genomic_DNA"/>
</dbReference>
<feature type="compositionally biased region" description="Low complexity" evidence="1">
    <location>
        <begin position="541"/>
        <end position="553"/>
    </location>
</feature>
<feature type="region of interest" description="Disordered" evidence="1">
    <location>
        <begin position="338"/>
        <end position="737"/>
    </location>
</feature>
<dbReference type="AlphaFoldDB" id="A0A8H7VP92"/>
<evidence type="ECO:0000313" key="3">
    <source>
        <dbReference type="Proteomes" id="UP000646827"/>
    </source>
</evidence>